<feature type="domain" description="SWIM-type" evidence="6">
    <location>
        <begin position="244"/>
        <end position="285"/>
    </location>
</feature>
<evidence type="ECO:0000256" key="5">
    <source>
        <dbReference type="SAM" id="MobiDB-lite"/>
    </source>
</evidence>
<dbReference type="PANTHER" id="PTHR31973:SF187">
    <property type="entry name" value="MUTATOR TRANSPOSASE MUDRA PROTEIN"/>
    <property type="match status" value="1"/>
</dbReference>
<dbReference type="InterPro" id="IPR007527">
    <property type="entry name" value="Znf_SWIM"/>
</dbReference>
<gene>
    <name evidence="7" type="ORF">HID58_085900</name>
</gene>
<name>A0ABQ7XQA4_BRANA</name>
<keyword evidence="3" id="KW-0862">Zinc</keyword>
<protein>
    <recommendedName>
        <fullName evidence="6">SWIM-type domain-containing protein</fullName>
    </recommendedName>
</protein>
<dbReference type="PROSITE" id="PS50966">
    <property type="entry name" value="ZF_SWIM"/>
    <property type="match status" value="1"/>
</dbReference>
<dbReference type="SMART" id="SM00575">
    <property type="entry name" value="ZnF_PMZ"/>
    <property type="match status" value="1"/>
</dbReference>
<dbReference type="EMBL" id="JAGKQM010000019">
    <property type="protein sequence ID" value="KAH0857639.1"/>
    <property type="molecule type" value="Genomic_DNA"/>
</dbReference>
<feature type="non-terminal residue" evidence="7">
    <location>
        <position position="1"/>
    </location>
</feature>
<feature type="compositionally biased region" description="Basic residues" evidence="5">
    <location>
        <begin position="330"/>
        <end position="339"/>
    </location>
</feature>
<evidence type="ECO:0000313" key="8">
    <source>
        <dbReference type="Proteomes" id="UP000824890"/>
    </source>
</evidence>
<evidence type="ECO:0000256" key="3">
    <source>
        <dbReference type="ARBA" id="ARBA00022833"/>
    </source>
</evidence>
<comment type="caution">
    <text evidence="7">The sequence shown here is derived from an EMBL/GenBank/DDBJ whole genome shotgun (WGS) entry which is preliminary data.</text>
</comment>
<feature type="non-terminal residue" evidence="7">
    <location>
        <position position="383"/>
    </location>
</feature>
<evidence type="ECO:0000256" key="1">
    <source>
        <dbReference type="ARBA" id="ARBA00022723"/>
    </source>
</evidence>
<keyword evidence="1" id="KW-0479">Metal-binding</keyword>
<sequence length="383" mass="44353">TIDCDPREIFTHLVNVLGVSLYNHKIWYKMPYESLEELKIIFNGDQNFQRMCEAAVRTKMVDVFLEEDDVNDDASHANETVGDALLMRQLVVTEIRCVRRKLKGLLIVVDQELPKIEHRMCARHIYGNLTRVHPGRAIMKKIFWKIAKAYTVAEYDEGIEEMRQSVLGVYETLMEKNPQTCSRAYFTGTACYEVVHNNFSETYNNTINTAREMPLVEMLETIRRLAMSKHKNNCRAVARANGQFDVRENNLGHSGHMTRRTCTCRKWDMTGIPCRHALRWKSDDYVSDWYLTSKWRATHENSISPVTGMRFWRKTDETRIQPPTRPESKGRKKKQKRIKGKNESPKKKRKVQCGEESPKKLKASREGRTMTCGHCGITGSVGA</sequence>
<evidence type="ECO:0000259" key="6">
    <source>
        <dbReference type="PROSITE" id="PS50966"/>
    </source>
</evidence>
<reference evidence="7 8" key="1">
    <citation type="submission" date="2021-05" db="EMBL/GenBank/DDBJ databases">
        <title>Genome Assembly of Synthetic Allotetraploid Brassica napus Reveals Homoeologous Exchanges between Subgenomes.</title>
        <authorList>
            <person name="Davis J.T."/>
        </authorList>
    </citation>
    <scope>NUCLEOTIDE SEQUENCE [LARGE SCALE GENOMIC DNA]</scope>
    <source>
        <strain evidence="8">cv. Da-Ae</strain>
        <tissue evidence="7">Seedling</tissue>
    </source>
</reference>
<keyword evidence="2 4" id="KW-0863">Zinc-finger</keyword>
<feature type="region of interest" description="Disordered" evidence="5">
    <location>
        <begin position="313"/>
        <end position="383"/>
    </location>
</feature>
<evidence type="ECO:0000256" key="2">
    <source>
        <dbReference type="ARBA" id="ARBA00022771"/>
    </source>
</evidence>
<dbReference type="PANTHER" id="PTHR31973">
    <property type="entry name" value="POLYPROTEIN, PUTATIVE-RELATED"/>
    <property type="match status" value="1"/>
</dbReference>
<accession>A0ABQ7XQA4</accession>
<feature type="compositionally biased region" description="Basic and acidic residues" evidence="5">
    <location>
        <begin position="352"/>
        <end position="368"/>
    </location>
</feature>
<dbReference type="Pfam" id="PF04434">
    <property type="entry name" value="SWIM"/>
    <property type="match status" value="1"/>
</dbReference>
<dbReference type="Proteomes" id="UP000824890">
    <property type="component" value="Unassembled WGS sequence"/>
</dbReference>
<dbReference type="InterPro" id="IPR006564">
    <property type="entry name" value="Znf_PMZ"/>
</dbReference>
<organism evidence="7 8">
    <name type="scientific">Brassica napus</name>
    <name type="common">Rape</name>
    <dbReference type="NCBI Taxonomy" id="3708"/>
    <lineage>
        <taxon>Eukaryota</taxon>
        <taxon>Viridiplantae</taxon>
        <taxon>Streptophyta</taxon>
        <taxon>Embryophyta</taxon>
        <taxon>Tracheophyta</taxon>
        <taxon>Spermatophyta</taxon>
        <taxon>Magnoliopsida</taxon>
        <taxon>eudicotyledons</taxon>
        <taxon>Gunneridae</taxon>
        <taxon>Pentapetalae</taxon>
        <taxon>rosids</taxon>
        <taxon>malvids</taxon>
        <taxon>Brassicales</taxon>
        <taxon>Brassicaceae</taxon>
        <taxon>Brassiceae</taxon>
        <taxon>Brassica</taxon>
    </lineage>
</organism>
<proteinExistence type="predicted"/>
<keyword evidence="8" id="KW-1185">Reference proteome</keyword>
<evidence type="ECO:0000313" key="7">
    <source>
        <dbReference type="EMBL" id="KAH0857639.1"/>
    </source>
</evidence>
<evidence type="ECO:0000256" key="4">
    <source>
        <dbReference type="PROSITE-ProRule" id="PRU00325"/>
    </source>
</evidence>